<dbReference type="SUPFAM" id="SSF142019">
    <property type="entry name" value="Nqo1 FMN-binding domain-like"/>
    <property type="match status" value="1"/>
</dbReference>
<dbReference type="PROSITE" id="PS51379">
    <property type="entry name" value="4FE4S_FER_2"/>
    <property type="match status" value="2"/>
</dbReference>
<proteinExistence type="inferred from homology"/>
<feature type="binding site" evidence="8">
    <location>
        <position position="409"/>
    </location>
    <ligand>
        <name>[4Fe-4S] cluster</name>
        <dbReference type="ChEBI" id="CHEBI:49883"/>
        <label>2</label>
    </ligand>
</feature>
<protein>
    <recommendedName>
        <fullName evidence="8">Ion-translocating oxidoreductase complex subunit C</fullName>
        <ecNumber evidence="8">7.-.-.-</ecNumber>
    </recommendedName>
    <alternativeName>
        <fullName evidence="8">Rnf electron transport complex subunit C</fullName>
    </alternativeName>
</protein>
<dbReference type="EMBL" id="PYLP01000001">
    <property type="protein sequence ID" value="PST42262.1"/>
    <property type="molecule type" value="Genomic_DNA"/>
</dbReference>
<dbReference type="PANTHER" id="PTHR43034:SF2">
    <property type="entry name" value="ION-TRANSLOCATING OXIDOREDUCTASE COMPLEX SUBUNIT C"/>
    <property type="match status" value="1"/>
</dbReference>
<comment type="subcellular location">
    <subcellularLocation>
        <location evidence="8">Cell membrane</location>
        <topology evidence="8">Peripheral membrane protein</topology>
    </subcellularLocation>
</comment>
<evidence type="ECO:0000256" key="8">
    <source>
        <dbReference type="HAMAP-Rule" id="MF_00461"/>
    </source>
</evidence>
<keyword evidence="8" id="KW-0472">Membrane</keyword>
<dbReference type="SUPFAM" id="SSF46548">
    <property type="entry name" value="alpha-helical ferredoxin"/>
    <property type="match status" value="1"/>
</dbReference>
<comment type="similarity">
    <text evidence="8">Belongs to the 4Fe4S bacterial-type ferredoxin family. RnfC subfamily.</text>
</comment>
<evidence type="ECO:0000313" key="11">
    <source>
        <dbReference type="Proteomes" id="UP000241201"/>
    </source>
</evidence>
<evidence type="ECO:0000256" key="1">
    <source>
        <dbReference type="ARBA" id="ARBA00022448"/>
    </source>
</evidence>
<feature type="domain" description="4Fe-4S ferredoxin-type" evidence="9">
    <location>
        <begin position="392"/>
        <end position="424"/>
    </location>
</feature>
<evidence type="ECO:0000256" key="7">
    <source>
        <dbReference type="ARBA" id="ARBA00023014"/>
    </source>
</evidence>
<dbReference type="NCBIfam" id="TIGR01945">
    <property type="entry name" value="rnfC"/>
    <property type="match status" value="1"/>
</dbReference>
<accession>A0A2T3G431</accession>
<dbReference type="InterPro" id="IPR026902">
    <property type="entry name" value="RnfC_N"/>
</dbReference>
<dbReference type="Pfam" id="PF13237">
    <property type="entry name" value="Fer4_10"/>
    <property type="match status" value="1"/>
</dbReference>
<dbReference type="GO" id="GO:0051539">
    <property type="term" value="F:4 iron, 4 sulfur cluster binding"/>
    <property type="evidence" value="ECO:0007669"/>
    <property type="project" value="UniProtKB-KW"/>
</dbReference>
<dbReference type="InterPro" id="IPR017896">
    <property type="entry name" value="4Fe4S_Fe-S-bd"/>
</dbReference>
<keyword evidence="3 8" id="KW-0479">Metal-binding</keyword>
<dbReference type="EC" id="7.-.-.-" evidence="8"/>
<feature type="binding site" evidence="8">
    <location>
        <position position="370"/>
    </location>
    <ligand>
        <name>[4Fe-4S] cluster</name>
        <dbReference type="ChEBI" id="CHEBI:49883"/>
        <label>1</label>
    </ligand>
</feature>
<keyword evidence="2 8" id="KW-0004">4Fe-4S</keyword>
<feature type="binding site" evidence="8">
    <location>
        <position position="374"/>
    </location>
    <ligand>
        <name>[4Fe-4S] cluster</name>
        <dbReference type="ChEBI" id="CHEBI:49883"/>
        <label>2</label>
    </ligand>
</feature>
<dbReference type="PROSITE" id="PS00198">
    <property type="entry name" value="4FE4S_FER_1"/>
    <property type="match status" value="1"/>
</dbReference>
<dbReference type="Pfam" id="PF13375">
    <property type="entry name" value="RnfC_N"/>
    <property type="match status" value="1"/>
</dbReference>
<evidence type="ECO:0000256" key="3">
    <source>
        <dbReference type="ARBA" id="ARBA00022723"/>
    </source>
</evidence>
<comment type="function">
    <text evidence="8">Part of a membrane-bound complex that couples electron transfer with translocation of ions across the membrane.</text>
</comment>
<dbReference type="Gene3D" id="3.40.50.11540">
    <property type="entry name" value="NADH-ubiquinone oxidoreductase 51kDa subunit"/>
    <property type="match status" value="1"/>
</dbReference>
<dbReference type="RefSeq" id="WP_106987036.1">
    <property type="nucleotide sequence ID" value="NZ_PYLP01000001.1"/>
</dbReference>
<dbReference type="Gene3D" id="3.10.20.600">
    <property type="match status" value="1"/>
</dbReference>
<organism evidence="10 11">
    <name type="scientific">Faecalibacillus faecis</name>
    <dbReference type="NCBI Taxonomy" id="1982628"/>
    <lineage>
        <taxon>Bacteria</taxon>
        <taxon>Bacillati</taxon>
        <taxon>Bacillota</taxon>
        <taxon>Erysipelotrichia</taxon>
        <taxon>Erysipelotrichales</taxon>
        <taxon>Coprobacillaceae</taxon>
        <taxon>Faecalibacillus</taxon>
    </lineage>
</organism>
<comment type="cofactor">
    <cofactor evidence="8">
        <name>[4Fe-4S] cluster</name>
        <dbReference type="ChEBI" id="CHEBI:49883"/>
    </cofactor>
    <text evidence="8">Binds 2 [4Fe-4S] clusters per subunit.</text>
</comment>
<keyword evidence="4 8" id="KW-0677">Repeat</keyword>
<evidence type="ECO:0000256" key="6">
    <source>
        <dbReference type="ARBA" id="ARBA00023004"/>
    </source>
</evidence>
<keyword evidence="11" id="KW-1185">Reference proteome</keyword>
<dbReference type="GeneID" id="77469784"/>
<dbReference type="Proteomes" id="UP000241201">
    <property type="component" value="Unassembled WGS sequence"/>
</dbReference>
<dbReference type="NCBIfam" id="NF003454">
    <property type="entry name" value="PRK05035.1"/>
    <property type="match status" value="1"/>
</dbReference>
<dbReference type="GO" id="GO:0005886">
    <property type="term" value="C:plasma membrane"/>
    <property type="evidence" value="ECO:0007669"/>
    <property type="project" value="UniProtKB-SubCell"/>
</dbReference>
<dbReference type="InterPro" id="IPR037225">
    <property type="entry name" value="Nuo51_FMN-bd_sf"/>
</dbReference>
<dbReference type="InterPro" id="IPR017900">
    <property type="entry name" value="4Fe4S_Fe_S_CS"/>
</dbReference>
<reference evidence="11" key="1">
    <citation type="submission" date="2018-03" db="EMBL/GenBank/DDBJ databases">
        <title>Lachnoclostridium SNUG30370 gen.nov., sp.nov., isolated from human faeces.</title>
        <authorList>
            <person name="Seo B."/>
            <person name="Jeon K."/>
            <person name="Ko G."/>
        </authorList>
    </citation>
    <scope>NUCLEOTIDE SEQUENCE [LARGE SCALE GENOMIC DNA]</scope>
    <source>
        <strain evidence="11">SNUG30370</strain>
    </source>
</reference>
<sequence>MHLKSFIGGIHPKDQKHYTKDLPIIKLNASEEAVFLLKQHIGAPCKPLVKIKDEVKVGQKIACEDGFVSSPIISSVSGTVKAIEERMDISGKMQQAIVINNDGLYQSIEIETNDYKSLSYEDKIEKIKEAGIVGLGGAGFPTHVKLSVKDINKVHYFIVNGAECEPYLTSDYRLMLEKTDELIDGIHVILDMFPKAICYIAIEDNKKEAISLLEEKCKDEDKIEVKALKTKYPQGGERMLIKVLTGKMLNSKMLPVDVGCIVDNVATTIAINQAVRYNQPLFSKVMTISGEGIKPCNIEVPLGTSFQFIVDQLGGFKGEIKKIICGGPMMGSALMTLDLPVTKTTSAILAMNQDEVSLYEPSACIRCGRCLDVCPSLLKPQILYQIALKNDTEAFIKNQGMDCIECGCCSYTCPAKRNMTQAFKKMKYLVSINKRK</sequence>
<keyword evidence="1 8" id="KW-0813">Transport</keyword>
<dbReference type="InterPro" id="IPR011538">
    <property type="entry name" value="Nuo51_FMN-bd"/>
</dbReference>
<evidence type="ECO:0000313" key="10">
    <source>
        <dbReference type="EMBL" id="PST42262.1"/>
    </source>
</evidence>
<keyword evidence="6 8" id="KW-0408">Iron</keyword>
<name>A0A2T3G431_9FIRM</name>
<dbReference type="HAMAP" id="MF_00461">
    <property type="entry name" value="RsxC_RnfC"/>
    <property type="match status" value="1"/>
</dbReference>
<evidence type="ECO:0000256" key="4">
    <source>
        <dbReference type="ARBA" id="ARBA00022737"/>
    </source>
</evidence>
<evidence type="ECO:0000259" key="9">
    <source>
        <dbReference type="PROSITE" id="PS51379"/>
    </source>
</evidence>
<dbReference type="InterPro" id="IPR010208">
    <property type="entry name" value="Ion_transpt_RnfC/RsxC"/>
</dbReference>
<keyword evidence="8" id="KW-1278">Translocase</keyword>
<dbReference type="GO" id="GO:0022900">
    <property type="term" value="P:electron transport chain"/>
    <property type="evidence" value="ECO:0007669"/>
    <property type="project" value="UniProtKB-UniRule"/>
</dbReference>
<evidence type="ECO:0000256" key="2">
    <source>
        <dbReference type="ARBA" id="ARBA00022485"/>
    </source>
</evidence>
<dbReference type="Pfam" id="PF01512">
    <property type="entry name" value="Complex1_51K"/>
    <property type="match status" value="1"/>
</dbReference>
<dbReference type="Gene3D" id="3.30.70.20">
    <property type="match status" value="1"/>
</dbReference>
<dbReference type="AlphaFoldDB" id="A0A2T3G431"/>
<feature type="binding site" evidence="8">
    <location>
        <position position="413"/>
    </location>
    <ligand>
        <name>[4Fe-4S] cluster</name>
        <dbReference type="ChEBI" id="CHEBI:49883"/>
        <label>1</label>
    </ligand>
</feature>
<feature type="domain" description="4Fe-4S ferredoxin-type" evidence="9">
    <location>
        <begin position="354"/>
        <end position="376"/>
    </location>
</feature>
<feature type="binding site" evidence="8">
    <location>
        <position position="403"/>
    </location>
    <ligand>
        <name>[4Fe-4S] cluster</name>
        <dbReference type="ChEBI" id="CHEBI:49883"/>
        <label>2</label>
    </ligand>
</feature>
<keyword evidence="8" id="KW-1003">Cell membrane</keyword>
<feature type="binding site" evidence="8">
    <location>
        <position position="406"/>
    </location>
    <ligand>
        <name>[4Fe-4S] cluster</name>
        <dbReference type="ChEBI" id="CHEBI:49883"/>
        <label>2</label>
    </ligand>
</feature>
<evidence type="ECO:0000256" key="5">
    <source>
        <dbReference type="ARBA" id="ARBA00022982"/>
    </source>
</evidence>
<dbReference type="GO" id="GO:0046872">
    <property type="term" value="F:metal ion binding"/>
    <property type="evidence" value="ECO:0007669"/>
    <property type="project" value="UniProtKB-KW"/>
</dbReference>
<feature type="binding site" evidence="8">
    <location>
        <position position="364"/>
    </location>
    <ligand>
        <name>[4Fe-4S] cluster</name>
        <dbReference type="ChEBI" id="CHEBI:49883"/>
        <label>1</label>
    </ligand>
</feature>
<dbReference type="GO" id="GO:0009055">
    <property type="term" value="F:electron transfer activity"/>
    <property type="evidence" value="ECO:0007669"/>
    <property type="project" value="InterPro"/>
</dbReference>
<comment type="caution">
    <text evidence="10">The sequence shown here is derived from an EMBL/GenBank/DDBJ whole genome shotgun (WGS) entry which is preliminary data.</text>
</comment>
<feature type="binding site" evidence="8">
    <location>
        <position position="367"/>
    </location>
    <ligand>
        <name>[4Fe-4S] cluster</name>
        <dbReference type="ChEBI" id="CHEBI:49883"/>
        <label>1</label>
    </ligand>
</feature>
<gene>
    <name evidence="8" type="primary">rnfC</name>
    <name evidence="10" type="ORF">C7U55_01510</name>
</gene>
<keyword evidence="5 8" id="KW-0249">Electron transport</keyword>
<comment type="subunit">
    <text evidence="8">The complex is composed of six subunits: RnfA, RnfB, RnfC, RnfD, RnfE and RnfG.</text>
</comment>
<keyword evidence="7 8" id="KW-0411">Iron-sulfur</keyword>
<dbReference type="PANTHER" id="PTHR43034">
    <property type="entry name" value="ION-TRANSLOCATING OXIDOREDUCTASE COMPLEX SUBUNIT C"/>
    <property type="match status" value="1"/>
</dbReference>